<dbReference type="Pfam" id="PF02321">
    <property type="entry name" value="OEP"/>
    <property type="match status" value="1"/>
</dbReference>
<feature type="coiled-coil region" evidence="8">
    <location>
        <begin position="178"/>
        <end position="234"/>
    </location>
</feature>
<evidence type="ECO:0000256" key="6">
    <source>
        <dbReference type="ARBA" id="ARBA00023136"/>
    </source>
</evidence>
<keyword evidence="12" id="KW-1185">Reference proteome</keyword>
<dbReference type="GO" id="GO:0009279">
    <property type="term" value="C:cell outer membrane"/>
    <property type="evidence" value="ECO:0007669"/>
    <property type="project" value="UniProtKB-SubCell"/>
</dbReference>
<evidence type="ECO:0000313" key="12">
    <source>
        <dbReference type="Proteomes" id="UP000635726"/>
    </source>
</evidence>
<feature type="region of interest" description="Disordered" evidence="9">
    <location>
        <begin position="25"/>
        <end position="49"/>
    </location>
</feature>
<dbReference type="Proteomes" id="UP000635726">
    <property type="component" value="Unassembled WGS sequence"/>
</dbReference>
<feature type="compositionally biased region" description="Low complexity" evidence="9">
    <location>
        <begin position="25"/>
        <end position="43"/>
    </location>
</feature>
<comment type="subcellular location">
    <subcellularLocation>
        <location evidence="1">Cell outer membrane</location>
    </subcellularLocation>
</comment>
<organism evidence="11 12">
    <name type="scientific">Deinococcus aquiradiocola</name>
    <dbReference type="NCBI Taxonomy" id="393059"/>
    <lineage>
        <taxon>Bacteria</taxon>
        <taxon>Thermotogati</taxon>
        <taxon>Deinococcota</taxon>
        <taxon>Deinococci</taxon>
        <taxon>Deinococcales</taxon>
        <taxon>Deinococcaceae</taxon>
        <taxon>Deinococcus</taxon>
    </lineage>
</organism>
<evidence type="ECO:0000256" key="2">
    <source>
        <dbReference type="ARBA" id="ARBA00007613"/>
    </source>
</evidence>
<dbReference type="Gene3D" id="1.20.1600.10">
    <property type="entry name" value="Outer membrane efflux proteins (OEP)"/>
    <property type="match status" value="1"/>
</dbReference>
<feature type="chain" id="PRO_5037892705" description="Transporter" evidence="10">
    <location>
        <begin position="22"/>
        <end position="518"/>
    </location>
</feature>
<keyword evidence="5" id="KW-0812">Transmembrane</keyword>
<dbReference type="GO" id="GO:0015562">
    <property type="term" value="F:efflux transmembrane transporter activity"/>
    <property type="evidence" value="ECO:0007669"/>
    <property type="project" value="InterPro"/>
</dbReference>
<keyword evidence="4" id="KW-1134">Transmembrane beta strand</keyword>
<gene>
    <name evidence="11" type="ORF">GCM10008939_25890</name>
</gene>
<evidence type="ECO:0000256" key="1">
    <source>
        <dbReference type="ARBA" id="ARBA00004442"/>
    </source>
</evidence>
<keyword evidence="8" id="KW-0175">Coiled coil</keyword>
<evidence type="ECO:0000256" key="5">
    <source>
        <dbReference type="ARBA" id="ARBA00022692"/>
    </source>
</evidence>
<evidence type="ECO:0000256" key="9">
    <source>
        <dbReference type="SAM" id="MobiDB-lite"/>
    </source>
</evidence>
<dbReference type="InterPro" id="IPR003423">
    <property type="entry name" value="OMP_efflux"/>
</dbReference>
<evidence type="ECO:0008006" key="13">
    <source>
        <dbReference type="Google" id="ProtNLM"/>
    </source>
</evidence>
<reference evidence="11" key="1">
    <citation type="journal article" date="2014" name="Int. J. Syst. Evol. Microbiol.">
        <title>Complete genome sequence of Corynebacterium casei LMG S-19264T (=DSM 44701T), isolated from a smear-ripened cheese.</title>
        <authorList>
            <consortium name="US DOE Joint Genome Institute (JGI-PGF)"/>
            <person name="Walter F."/>
            <person name="Albersmeier A."/>
            <person name="Kalinowski J."/>
            <person name="Ruckert C."/>
        </authorList>
    </citation>
    <scope>NUCLEOTIDE SEQUENCE</scope>
    <source>
        <strain evidence="11">JCM 14371</strain>
    </source>
</reference>
<evidence type="ECO:0000256" key="4">
    <source>
        <dbReference type="ARBA" id="ARBA00022452"/>
    </source>
</evidence>
<dbReference type="GO" id="GO:1990281">
    <property type="term" value="C:efflux pump complex"/>
    <property type="evidence" value="ECO:0007669"/>
    <property type="project" value="TreeGrafter"/>
</dbReference>
<protein>
    <recommendedName>
        <fullName evidence="13">Transporter</fullName>
    </recommendedName>
</protein>
<keyword evidence="3" id="KW-0813">Transport</keyword>
<keyword evidence="6" id="KW-0472">Membrane</keyword>
<proteinExistence type="inferred from homology"/>
<comment type="similarity">
    <text evidence="2">Belongs to the outer membrane factor (OMF) (TC 1.B.17) family.</text>
</comment>
<dbReference type="InterPro" id="IPR051906">
    <property type="entry name" value="TolC-like"/>
</dbReference>
<name>A0A917PIN4_9DEIO</name>
<dbReference type="PANTHER" id="PTHR30026:SF20">
    <property type="entry name" value="OUTER MEMBRANE PROTEIN TOLC"/>
    <property type="match status" value="1"/>
</dbReference>
<reference evidence="11" key="2">
    <citation type="submission" date="2020-09" db="EMBL/GenBank/DDBJ databases">
        <authorList>
            <person name="Sun Q."/>
            <person name="Ohkuma M."/>
        </authorList>
    </citation>
    <scope>NUCLEOTIDE SEQUENCE</scope>
    <source>
        <strain evidence="11">JCM 14371</strain>
    </source>
</reference>
<accession>A0A917PIN4</accession>
<comment type="caution">
    <text evidence="11">The sequence shown here is derived from an EMBL/GenBank/DDBJ whole genome shotgun (WGS) entry which is preliminary data.</text>
</comment>
<dbReference type="RefSeq" id="WP_188963711.1">
    <property type="nucleotide sequence ID" value="NZ_BMOE01000009.1"/>
</dbReference>
<evidence type="ECO:0000313" key="11">
    <source>
        <dbReference type="EMBL" id="GGJ80803.1"/>
    </source>
</evidence>
<evidence type="ECO:0000256" key="8">
    <source>
        <dbReference type="SAM" id="Coils"/>
    </source>
</evidence>
<keyword evidence="10" id="KW-0732">Signal</keyword>
<dbReference type="AlphaFoldDB" id="A0A917PIN4"/>
<evidence type="ECO:0000256" key="3">
    <source>
        <dbReference type="ARBA" id="ARBA00022448"/>
    </source>
</evidence>
<dbReference type="PANTHER" id="PTHR30026">
    <property type="entry name" value="OUTER MEMBRANE PROTEIN TOLC"/>
    <property type="match status" value="1"/>
</dbReference>
<feature type="signal peptide" evidence="10">
    <location>
        <begin position="1"/>
        <end position="21"/>
    </location>
</feature>
<sequence>MRSRSSRLLVLTLALALPVAAAQTQPAQPAQTQPAPATQTQPAPATPALPAPAMRVTLQQALQALQQSPGWRSADLQYRSASQSLDAARARAGLSLTASADVSAVKIPTDGDWTSATTLGVQAGVNVLPWSSAQGSVRLAEHALYRAGLDQKDAQNTLALGIVQGYLNARNALAALQAAQAQATLAARQLQITQAQQQTGTRTAENTLTAQAAQENAQAALAQASSALDTALRQLYNTLGQPAPTLPADAVTGLSLPSAPTVPGAPASLDTLLATAARSRADILRAQSSVQDAREGLDAARFDRAVPNVSATVQYGQIASSTASAGSTVSSSLNFKTGQLNATASVPLRSSDLPTGLALGLSGSYGIIDRSADATVTSANLSLASATLGLSSTTSAADLDVRQKYAALQNALLGLNGPRTSLKAASTALVSAQARLQAGLGTALDVQQAELNVVQAQNTLDQAVSSAYLASLNLSVATGEFTPALIQLPDAALPGLNLTLALSTPTPEATPAAPGGQP</sequence>
<evidence type="ECO:0000256" key="10">
    <source>
        <dbReference type="SAM" id="SignalP"/>
    </source>
</evidence>
<dbReference type="GO" id="GO:0015288">
    <property type="term" value="F:porin activity"/>
    <property type="evidence" value="ECO:0007669"/>
    <property type="project" value="TreeGrafter"/>
</dbReference>
<dbReference type="EMBL" id="BMOE01000009">
    <property type="protein sequence ID" value="GGJ80803.1"/>
    <property type="molecule type" value="Genomic_DNA"/>
</dbReference>
<dbReference type="SUPFAM" id="SSF56954">
    <property type="entry name" value="Outer membrane efflux proteins (OEP)"/>
    <property type="match status" value="1"/>
</dbReference>
<keyword evidence="7" id="KW-0998">Cell outer membrane</keyword>
<evidence type="ECO:0000256" key="7">
    <source>
        <dbReference type="ARBA" id="ARBA00023237"/>
    </source>
</evidence>